<evidence type="ECO:0000256" key="7">
    <source>
        <dbReference type="ARBA" id="ARBA00022989"/>
    </source>
</evidence>
<dbReference type="Pfam" id="PF01032">
    <property type="entry name" value="FecCD"/>
    <property type="match status" value="1"/>
</dbReference>
<evidence type="ECO:0000256" key="13">
    <source>
        <dbReference type="SAM" id="Phobius"/>
    </source>
</evidence>
<dbReference type="PANTHER" id="PTHR30472">
    <property type="entry name" value="FERRIC ENTEROBACTIN TRANSPORT SYSTEM PERMEASE PROTEIN"/>
    <property type="match status" value="1"/>
</dbReference>
<dbReference type="SUPFAM" id="SSF52540">
    <property type="entry name" value="P-loop containing nucleoside triphosphate hydrolases"/>
    <property type="match status" value="1"/>
</dbReference>
<dbReference type="GO" id="GO:0033214">
    <property type="term" value="P:siderophore-iron import into cell"/>
    <property type="evidence" value="ECO:0007669"/>
    <property type="project" value="TreeGrafter"/>
</dbReference>
<dbReference type="PANTHER" id="PTHR30472:SF21">
    <property type="entry name" value="HEME-IRON TRANSPORT SYSTEM PERMEASE PROTEIN ISDF-RELATED"/>
    <property type="match status" value="1"/>
</dbReference>
<dbReference type="Proteomes" id="UP000464658">
    <property type="component" value="Chromosome"/>
</dbReference>
<feature type="transmembrane region" description="Helical" evidence="13">
    <location>
        <begin position="53"/>
        <end position="74"/>
    </location>
</feature>
<protein>
    <recommendedName>
        <fullName evidence="3">Probable heme-iron transport system permease protein IsdF</fullName>
    </recommendedName>
    <alternativeName>
        <fullName evidence="12">Iron-regulated surface determinant protein F</fullName>
    </alternativeName>
    <alternativeName>
        <fullName evidence="11">Staphylococcal iron-regulated protein G</fullName>
    </alternativeName>
</protein>
<feature type="transmembrane region" description="Helical" evidence="13">
    <location>
        <begin position="132"/>
        <end position="152"/>
    </location>
</feature>
<evidence type="ECO:0000256" key="11">
    <source>
        <dbReference type="ARBA" id="ARBA00031149"/>
    </source>
</evidence>
<evidence type="ECO:0000259" key="14">
    <source>
        <dbReference type="Pfam" id="PF00005"/>
    </source>
</evidence>
<dbReference type="InterPro" id="IPR037294">
    <property type="entry name" value="ABC_BtuC-like"/>
</dbReference>
<feature type="transmembrane region" description="Helical" evidence="13">
    <location>
        <begin position="243"/>
        <end position="261"/>
    </location>
</feature>
<dbReference type="CDD" id="cd06550">
    <property type="entry name" value="TM_ABC_iron-siderophores_like"/>
    <property type="match status" value="1"/>
</dbReference>
<keyword evidence="4" id="KW-0813">Transport</keyword>
<evidence type="ECO:0000256" key="9">
    <source>
        <dbReference type="ARBA" id="ARBA00023136"/>
    </source>
</evidence>
<evidence type="ECO:0000256" key="1">
    <source>
        <dbReference type="ARBA" id="ARBA00004651"/>
    </source>
</evidence>
<dbReference type="Pfam" id="PF00005">
    <property type="entry name" value="ABC_tran"/>
    <property type="match status" value="1"/>
</dbReference>
<evidence type="ECO:0000256" key="12">
    <source>
        <dbReference type="ARBA" id="ARBA00031465"/>
    </source>
</evidence>
<organism evidence="15 16">
    <name type="scientific">Bacillus safensis</name>
    <dbReference type="NCBI Taxonomy" id="561879"/>
    <lineage>
        <taxon>Bacteria</taxon>
        <taxon>Bacillati</taxon>
        <taxon>Bacillota</taxon>
        <taxon>Bacilli</taxon>
        <taxon>Bacillales</taxon>
        <taxon>Bacillaceae</taxon>
        <taxon>Bacillus</taxon>
    </lineage>
</organism>
<evidence type="ECO:0000313" key="16">
    <source>
        <dbReference type="Proteomes" id="UP000464658"/>
    </source>
</evidence>
<accession>A0A5S9MID9</accession>
<keyword evidence="9 13" id="KW-0472">Membrane</keyword>
<comment type="function">
    <text evidence="10">Part of the binding-protein-dependent transport system for heme-iron. Responsible for the translocation of the substrate across the membrane.</text>
</comment>
<evidence type="ECO:0000256" key="3">
    <source>
        <dbReference type="ARBA" id="ARBA00018524"/>
    </source>
</evidence>
<keyword evidence="8" id="KW-0408">Iron</keyword>
<dbReference type="Gene3D" id="1.10.3470.10">
    <property type="entry name" value="ABC transporter involved in vitamin B12 uptake, BtuC"/>
    <property type="match status" value="1"/>
</dbReference>
<feature type="domain" description="ABC transporter" evidence="14">
    <location>
        <begin position="285"/>
        <end position="339"/>
    </location>
</feature>
<evidence type="ECO:0000256" key="6">
    <source>
        <dbReference type="ARBA" id="ARBA00022692"/>
    </source>
</evidence>
<feature type="transmembrane region" description="Helical" evidence="13">
    <location>
        <begin position="86"/>
        <end position="112"/>
    </location>
</feature>
<feature type="transmembrane region" description="Helical" evidence="13">
    <location>
        <begin position="173"/>
        <end position="200"/>
    </location>
</feature>
<evidence type="ECO:0000256" key="4">
    <source>
        <dbReference type="ARBA" id="ARBA00022448"/>
    </source>
</evidence>
<keyword evidence="6 13" id="KW-0812">Transmembrane</keyword>
<evidence type="ECO:0000256" key="5">
    <source>
        <dbReference type="ARBA" id="ARBA00022475"/>
    </source>
</evidence>
<comment type="subcellular location">
    <subcellularLocation>
        <location evidence="1">Cell membrane</location>
        <topology evidence="1">Multi-pass membrane protein</topology>
    </subcellularLocation>
</comment>
<dbReference type="SUPFAM" id="SSF81345">
    <property type="entry name" value="ABC transporter involved in vitamin B12 uptake, BtuC"/>
    <property type="match status" value="1"/>
</dbReference>
<evidence type="ECO:0000313" key="15">
    <source>
        <dbReference type="EMBL" id="BBP93207.1"/>
    </source>
</evidence>
<gene>
    <name evidence="15" type="ORF">BsIDN1_68250</name>
</gene>
<dbReference type="InterPro" id="IPR000522">
    <property type="entry name" value="ABC_transptr_permease_BtuC"/>
</dbReference>
<proteinExistence type="inferred from homology"/>
<evidence type="ECO:0000256" key="10">
    <source>
        <dbReference type="ARBA" id="ARBA00025320"/>
    </source>
</evidence>
<keyword evidence="7 13" id="KW-1133">Transmembrane helix</keyword>
<dbReference type="AlphaFoldDB" id="A0A5S9MID9"/>
<keyword evidence="5" id="KW-1003">Cell membrane</keyword>
<dbReference type="EMBL" id="AP021906">
    <property type="protein sequence ID" value="BBP93207.1"/>
    <property type="molecule type" value="Genomic_DNA"/>
</dbReference>
<comment type="similarity">
    <text evidence="2">Belongs to the binding-protein-dependent transport system permease family. FecCD subfamily.</text>
</comment>
<dbReference type="GO" id="GO:0005524">
    <property type="term" value="F:ATP binding"/>
    <property type="evidence" value="ECO:0007669"/>
    <property type="project" value="InterPro"/>
</dbReference>
<dbReference type="GO" id="GO:0022857">
    <property type="term" value="F:transmembrane transporter activity"/>
    <property type="evidence" value="ECO:0007669"/>
    <property type="project" value="InterPro"/>
</dbReference>
<reference evidence="15 16" key="1">
    <citation type="submission" date="2019-12" db="EMBL/GenBank/DDBJ databases">
        <title>Full genome sequence of a Bacillus safensis strain isolated from commercially available natto in Indonesia.</title>
        <authorList>
            <person name="Yoshida M."/>
            <person name="Uomi M."/>
            <person name="Waturangi D."/>
            <person name="Ekaputri J.J."/>
            <person name="Setiamarga D.H.E."/>
        </authorList>
    </citation>
    <scope>NUCLEOTIDE SEQUENCE [LARGE SCALE GENOMIC DNA]</scope>
    <source>
        <strain evidence="15 16">IDN1</strain>
    </source>
</reference>
<dbReference type="InterPro" id="IPR027417">
    <property type="entry name" value="P-loop_NTPase"/>
</dbReference>
<evidence type="ECO:0000256" key="2">
    <source>
        <dbReference type="ARBA" id="ARBA00007935"/>
    </source>
</evidence>
<evidence type="ECO:0000256" key="8">
    <source>
        <dbReference type="ARBA" id="ARBA00023004"/>
    </source>
</evidence>
<name>A0A5S9MID9_BACIA</name>
<dbReference type="GO" id="GO:0005886">
    <property type="term" value="C:plasma membrane"/>
    <property type="evidence" value="ECO:0007669"/>
    <property type="project" value="UniProtKB-SubCell"/>
</dbReference>
<dbReference type="GO" id="GO:0016887">
    <property type="term" value="F:ATP hydrolysis activity"/>
    <property type="evidence" value="ECO:0007669"/>
    <property type="project" value="InterPro"/>
</dbReference>
<sequence>MLIAMFTGAALSVSGVLLQSVMRNPLADAGVIGISSGASFFSLMAITALPQFYFYSPLFSVLGGAIACFLVYVLSWKGGLSPIRMILVGIAINAMFTGMAEAFVTICSYFNITINQSGQSNLTMKTWGDVRLIGVYGVAGLVVALFFSRWCNLLALQDKTAKNLGLRVTRMRLLISITAVLLAAVTAAVAGVIAFVGLLIPHISRRLVGSDHRVLIPFSALSGALLILTADTLGRTLVAPNEIPASTIMAVIGGPFLIFLLRRGTVSMDIREVSFSYDQQKDIVQSVTTQIEKGKITTIIGPNGSGKSTLLSLMANNHCPNKGQIHLDGQTLNTFKPKELAKKARCRPSAK</sequence>
<dbReference type="Gene3D" id="3.40.50.300">
    <property type="entry name" value="P-loop containing nucleotide triphosphate hydrolases"/>
    <property type="match status" value="1"/>
</dbReference>
<dbReference type="InterPro" id="IPR003439">
    <property type="entry name" value="ABC_transporter-like_ATP-bd"/>
</dbReference>